<dbReference type="SUPFAM" id="SSF63829">
    <property type="entry name" value="Calcium-dependent phosphotriesterase"/>
    <property type="match status" value="1"/>
</dbReference>
<feature type="binding site" evidence="3">
    <location>
        <position position="294"/>
    </location>
    <ligand>
        <name>a divalent metal cation</name>
        <dbReference type="ChEBI" id="CHEBI:60240"/>
    </ligand>
</feature>
<evidence type="ECO:0000313" key="5">
    <source>
        <dbReference type="EMBL" id="AAU37291.1"/>
    </source>
</evidence>
<comment type="cofactor">
    <cofactor evidence="3">
        <name>Zn(2+)</name>
        <dbReference type="ChEBI" id="CHEBI:29105"/>
    </cofactor>
    <text evidence="3">Binds 1 divalent metal cation per subunit.</text>
</comment>
<dbReference type="InterPro" id="IPR013658">
    <property type="entry name" value="SGL"/>
</dbReference>
<dbReference type="InterPro" id="IPR011042">
    <property type="entry name" value="6-blade_b-propeller_TolB-like"/>
</dbReference>
<evidence type="ECO:0000256" key="3">
    <source>
        <dbReference type="PIRSR" id="PIRSR605511-2"/>
    </source>
</evidence>
<dbReference type="KEGG" id="msu:MS0684"/>
<dbReference type="GO" id="GO:0016787">
    <property type="term" value="F:hydrolase activity"/>
    <property type="evidence" value="ECO:0007669"/>
    <property type="project" value="UniProtKB-KW"/>
</dbReference>
<name>Q65UR9_MANSM</name>
<dbReference type="InterPro" id="IPR005511">
    <property type="entry name" value="SMP-30"/>
</dbReference>
<feature type="domain" description="SMP-30/Gluconolactonase/LRE-like region" evidence="4">
    <location>
        <begin position="95"/>
        <end position="362"/>
    </location>
</feature>
<dbReference type="Pfam" id="PF08450">
    <property type="entry name" value="SGL"/>
    <property type="match status" value="1"/>
</dbReference>
<proteinExistence type="predicted"/>
<sequence length="375" mass="42065">MFIKWEIAMNESKQTNEQTQYNEINFRRRSVLRTLAGSVLLSVTGSTLAKQCEITSPEILSPRYPDPLIEVSDPSFNKYRLYSSSVERLATGFRWAEGPVWFGDGQYLLFSDIPNNRIMRYDNITGQTAVFRENANYSNGLARDKQGRLLACEHLTRRLTRTEYDGSVTVLADSFEGKPLNSPNDIAVQSNGAIWFTDPTFGINGYYEGEKAKAEQPTAVYRIDPQTEKLERVLNDLLMPNGIAFSPDEKHLYIVGRFSETPALREIFRYDVSTDGKLNNRTHFFDGGENGTLDGIAVDEDGNIWAGWGSINNSKNGLSGDMDGVIVINPQGKQIAHIHLPERCANLCFGGSKRNRVFMASGHSLYALYVETRGT</sequence>
<feature type="binding site" evidence="3">
    <location>
        <position position="184"/>
    </location>
    <ligand>
        <name>substrate</name>
    </ligand>
</feature>
<evidence type="ECO:0000259" key="4">
    <source>
        <dbReference type="Pfam" id="PF08450"/>
    </source>
</evidence>
<dbReference type="HOGENOM" id="CLU_036110_0_0_6"/>
<dbReference type="eggNOG" id="COG3386">
    <property type="taxonomic scope" value="Bacteria"/>
</dbReference>
<accession>Q65UR9</accession>
<dbReference type="InterPro" id="IPR051262">
    <property type="entry name" value="SMP-30/CGR1_Lactonase"/>
</dbReference>
<evidence type="ECO:0000256" key="2">
    <source>
        <dbReference type="PIRSR" id="PIRSR605511-1"/>
    </source>
</evidence>
<feature type="binding site" evidence="3">
    <location>
        <position position="241"/>
    </location>
    <ligand>
        <name>a divalent metal cation</name>
        <dbReference type="ChEBI" id="CHEBI:60240"/>
    </ligand>
</feature>
<evidence type="ECO:0000313" key="6">
    <source>
        <dbReference type="Proteomes" id="UP000000607"/>
    </source>
</evidence>
<keyword evidence="6" id="KW-1185">Reference proteome</keyword>
<dbReference type="STRING" id="221988.MS0684"/>
<dbReference type="PANTHER" id="PTHR47572">
    <property type="entry name" value="LIPOPROTEIN-RELATED"/>
    <property type="match status" value="1"/>
</dbReference>
<dbReference type="AlphaFoldDB" id="Q65UR9"/>
<keyword evidence="1" id="KW-0378">Hydrolase</keyword>
<dbReference type="PRINTS" id="PR01790">
    <property type="entry name" value="SMP30FAMILY"/>
</dbReference>
<feature type="active site" description="Proton donor/acceptor" evidence="2">
    <location>
        <position position="294"/>
    </location>
</feature>
<dbReference type="GO" id="GO:0046872">
    <property type="term" value="F:metal ion binding"/>
    <property type="evidence" value="ECO:0007669"/>
    <property type="project" value="UniProtKB-KW"/>
</dbReference>
<organism evidence="5 6">
    <name type="scientific">Mannheimia succiniciproducens (strain KCTC 0769BP / MBEL55E)</name>
    <dbReference type="NCBI Taxonomy" id="221988"/>
    <lineage>
        <taxon>Bacteria</taxon>
        <taxon>Pseudomonadati</taxon>
        <taxon>Pseudomonadota</taxon>
        <taxon>Gammaproteobacteria</taxon>
        <taxon>Pasteurellales</taxon>
        <taxon>Pasteurellaceae</taxon>
        <taxon>Basfia</taxon>
    </lineage>
</organism>
<reference evidence="5 6" key="1">
    <citation type="journal article" date="2004" name="Nat. Biotechnol.">
        <title>The genome sequence of the capnophilic rumen bacterium Mannheimia succiniciproducens.</title>
        <authorList>
            <person name="Hong S.H."/>
            <person name="Kim J.S."/>
            <person name="Lee S.Y."/>
            <person name="In Y.H."/>
            <person name="Choi S.S."/>
            <person name="Rih J.-K."/>
            <person name="Kim C.H."/>
            <person name="Jeong H."/>
            <person name="Hur C.G."/>
            <person name="Kim J.J."/>
        </authorList>
    </citation>
    <scope>NUCLEOTIDE SEQUENCE [LARGE SCALE GENOMIC DNA]</scope>
    <source>
        <strain evidence="6">KCTC 0769BP / MBEL55E</strain>
    </source>
</reference>
<dbReference type="Proteomes" id="UP000000607">
    <property type="component" value="Chromosome"/>
</dbReference>
<dbReference type="PANTHER" id="PTHR47572:SF4">
    <property type="entry name" value="LACTONASE DRP35"/>
    <property type="match status" value="1"/>
</dbReference>
<keyword evidence="3" id="KW-0479">Metal-binding</keyword>
<feature type="binding site" evidence="3">
    <location>
        <position position="97"/>
    </location>
    <ligand>
        <name>a divalent metal cation</name>
        <dbReference type="ChEBI" id="CHEBI:60240"/>
    </ligand>
</feature>
<dbReference type="EMBL" id="AE016827">
    <property type="protein sequence ID" value="AAU37291.1"/>
    <property type="molecule type" value="Genomic_DNA"/>
</dbReference>
<protein>
    <recommendedName>
        <fullName evidence="4">SMP-30/Gluconolactonase/LRE-like region domain-containing protein</fullName>
    </recommendedName>
</protein>
<gene>
    <name evidence="5" type="ordered locus">MS0684</name>
</gene>
<keyword evidence="3" id="KW-0862">Zinc</keyword>
<dbReference type="Gene3D" id="2.120.10.30">
    <property type="entry name" value="TolB, C-terminal domain"/>
    <property type="match status" value="1"/>
</dbReference>
<evidence type="ECO:0000256" key="1">
    <source>
        <dbReference type="ARBA" id="ARBA00022801"/>
    </source>
</evidence>